<dbReference type="Pfam" id="PF12669">
    <property type="entry name" value="FeoB_associated"/>
    <property type="match status" value="1"/>
</dbReference>
<evidence type="ECO:0000256" key="1">
    <source>
        <dbReference type="SAM" id="MobiDB-lite"/>
    </source>
</evidence>
<gene>
    <name evidence="3" type="ORF">IAD01_07595</name>
</gene>
<dbReference type="AlphaFoldDB" id="A0A9D1JIF3"/>
<sequence>MKFTDWLAQFLPSIAVLAVVAAVVFIAVRSIVRDKKSGGAGCSGCAGCSMCGVCHAQGKGSACSAESGGADPGSKSDGSCV</sequence>
<reference evidence="3" key="1">
    <citation type="submission" date="2020-10" db="EMBL/GenBank/DDBJ databases">
        <authorList>
            <person name="Gilroy R."/>
        </authorList>
    </citation>
    <scope>NUCLEOTIDE SEQUENCE</scope>
    <source>
        <strain evidence="3">CHK157-1446</strain>
    </source>
</reference>
<protein>
    <submittedName>
        <fullName evidence="3">FeoB-associated Cys-rich membrane protein</fullName>
    </submittedName>
</protein>
<keyword evidence="2" id="KW-0472">Membrane</keyword>
<evidence type="ECO:0000313" key="4">
    <source>
        <dbReference type="Proteomes" id="UP000823982"/>
    </source>
</evidence>
<evidence type="ECO:0000256" key="2">
    <source>
        <dbReference type="SAM" id="Phobius"/>
    </source>
</evidence>
<dbReference type="Proteomes" id="UP000823982">
    <property type="component" value="Unassembled WGS sequence"/>
</dbReference>
<keyword evidence="2" id="KW-0812">Transmembrane</keyword>
<evidence type="ECO:0000313" key="3">
    <source>
        <dbReference type="EMBL" id="HIS25243.1"/>
    </source>
</evidence>
<name>A0A9D1JIF3_9FIRM</name>
<proteinExistence type="predicted"/>
<feature type="region of interest" description="Disordered" evidence="1">
    <location>
        <begin position="59"/>
        <end position="81"/>
    </location>
</feature>
<reference evidence="3" key="2">
    <citation type="journal article" date="2021" name="PeerJ">
        <title>Extensive microbial diversity within the chicken gut microbiome revealed by metagenomics and culture.</title>
        <authorList>
            <person name="Gilroy R."/>
            <person name="Ravi A."/>
            <person name="Getino M."/>
            <person name="Pursley I."/>
            <person name="Horton D.L."/>
            <person name="Alikhan N.F."/>
            <person name="Baker D."/>
            <person name="Gharbi K."/>
            <person name="Hall N."/>
            <person name="Watson M."/>
            <person name="Adriaenssens E.M."/>
            <person name="Foster-Nyarko E."/>
            <person name="Jarju S."/>
            <person name="Secka A."/>
            <person name="Antonio M."/>
            <person name="Oren A."/>
            <person name="Chaudhuri R.R."/>
            <person name="La Ragione R."/>
            <person name="Hildebrand F."/>
            <person name="Pallen M.J."/>
        </authorList>
    </citation>
    <scope>NUCLEOTIDE SEQUENCE</scope>
    <source>
        <strain evidence="3">CHK157-1446</strain>
    </source>
</reference>
<keyword evidence="2" id="KW-1133">Transmembrane helix</keyword>
<comment type="caution">
    <text evidence="3">The sequence shown here is derived from an EMBL/GenBank/DDBJ whole genome shotgun (WGS) entry which is preliminary data.</text>
</comment>
<dbReference type="EMBL" id="DVIR01000070">
    <property type="protein sequence ID" value="HIS25243.1"/>
    <property type="molecule type" value="Genomic_DNA"/>
</dbReference>
<organism evidence="3 4">
    <name type="scientific">Candidatus Faeciplasma gallinarum</name>
    <dbReference type="NCBI Taxonomy" id="2840799"/>
    <lineage>
        <taxon>Bacteria</taxon>
        <taxon>Bacillati</taxon>
        <taxon>Bacillota</taxon>
        <taxon>Clostridia</taxon>
        <taxon>Eubacteriales</taxon>
        <taxon>Oscillospiraceae</taxon>
        <taxon>Oscillospiraceae incertae sedis</taxon>
        <taxon>Candidatus Faeciplasma</taxon>
    </lineage>
</organism>
<feature type="transmembrane region" description="Helical" evidence="2">
    <location>
        <begin position="6"/>
        <end position="28"/>
    </location>
</feature>
<accession>A0A9D1JIF3</accession>